<evidence type="ECO:0000313" key="8">
    <source>
        <dbReference type="Proteomes" id="UP000663866"/>
    </source>
</evidence>
<dbReference type="PANTHER" id="PTHR14130:SF14">
    <property type="entry name" value="RHO GTPASE-ACTIVATING PROTEIN 92B"/>
    <property type="match status" value="1"/>
</dbReference>
<evidence type="ECO:0000256" key="3">
    <source>
        <dbReference type="SAM" id="MobiDB-lite"/>
    </source>
</evidence>
<reference evidence="5" key="1">
    <citation type="submission" date="2021-02" db="EMBL/GenBank/DDBJ databases">
        <authorList>
            <person name="Nowell W R."/>
        </authorList>
    </citation>
    <scope>NUCLEOTIDE SEQUENCE</scope>
</reference>
<protein>
    <recommendedName>
        <fullName evidence="4">Rho-GAP domain-containing protein</fullName>
    </recommendedName>
</protein>
<dbReference type="InterPro" id="IPR047165">
    <property type="entry name" value="RHG17/44/SH3BP1-like"/>
</dbReference>
<evidence type="ECO:0000313" key="7">
    <source>
        <dbReference type="Proteomes" id="UP000663842"/>
    </source>
</evidence>
<evidence type="ECO:0000313" key="6">
    <source>
        <dbReference type="EMBL" id="CAF3891529.1"/>
    </source>
</evidence>
<dbReference type="SMART" id="SM00324">
    <property type="entry name" value="RhoGAP"/>
    <property type="match status" value="1"/>
</dbReference>
<keyword evidence="8" id="KW-1185">Reference proteome</keyword>
<dbReference type="AlphaFoldDB" id="A0A819EIS1"/>
<evidence type="ECO:0000256" key="2">
    <source>
        <dbReference type="SAM" id="Coils"/>
    </source>
</evidence>
<dbReference type="EMBL" id="CAJOBG010001074">
    <property type="protein sequence ID" value="CAF3891529.1"/>
    <property type="molecule type" value="Genomic_DNA"/>
</dbReference>
<keyword evidence="1" id="KW-0343">GTPase activation</keyword>
<dbReference type="InterPro" id="IPR008936">
    <property type="entry name" value="Rho_GTPase_activation_prot"/>
</dbReference>
<proteinExistence type="predicted"/>
<feature type="compositionally biased region" description="Polar residues" evidence="3">
    <location>
        <begin position="768"/>
        <end position="778"/>
    </location>
</feature>
<feature type="coiled-coil region" evidence="2">
    <location>
        <begin position="144"/>
        <end position="192"/>
    </location>
</feature>
<dbReference type="EMBL" id="CAJOBF010000668">
    <property type="protein sequence ID" value="CAF3851865.1"/>
    <property type="molecule type" value="Genomic_DNA"/>
</dbReference>
<accession>A0A819EIS1</accession>
<feature type="compositionally biased region" description="Polar residues" evidence="3">
    <location>
        <begin position="582"/>
        <end position="602"/>
    </location>
</feature>
<sequence length="778" mass="89011">MTSNRKHSLIDTLTIENNFSDNHQSNSERRWRRSSIAVFPWMNKFKPFIYGAKNDDVPDCYNRVRYIRDSCKVLSDLWKTDKDFLNKSIDNDVSKSFKEFRLSDVARSYRSPCGINGSPSILNQTIDDLIQIHDYIDIKRKEWLDQLKKIIEQARDKQSNIRQTMIEHRDNYEKAQRKLETADSNLKKFQTRSDRLTVSNFDERSRELEDIRTECEQARTLSRDLYATETYRFASEEHQITVDIFSKYLFEQNQFYNEVSKFLSLKMPIIEDRLENDELKPLFGYDLIKHCSKRSDNLIAYPIEICIRLLENSLREEGLFRLAPSHAKQKKLVAELDLQSIDKASTLNELNYDPHVAASTLKQYLRELPDCLLTNVLLSQWNQVPSLTFLKEYLIFNFSSEQARLERISQLINQLPEINYYNLCYLVRFLSRVAEYSSENKMTPSNLAICIGCSILYGKDQSLSSSSHASISNSYTAASTILELMIIHHKLLFTNYSQQEQISKSFKSQPDLIPTEFYPKSRTVSNENLLEAPNLSGYAQPSPGTRRKNKAPPPPPSSIPSQSCLYNQQTIIGDINNDKISSEINSNDQLSNENLTGNQTKINQEEKRTKVLNSINIEESSSQSNQIKLLSKRFTGVTSSSSFSPSDRIHRRTPSGGTQLDRPGAPPPLPPSVVLVSSPIFQSKQRISFPLSKTNYEQEISSNIEEKTIENDLSQDSPTVRTTTTTVINDGVNVGKLILELNNRMAAAKTNNSQTSNNIRASSIRNSTLSSPGETTDF</sequence>
<feature type="region of interest" description="Disordered" evidence="3">
    <location>
        <begin position="636"/>
        <end position="668"/>
    </location>
</feature>
<dbReference type="PANTHER" id="PTHR14130">
    <property type="entry name" value="3BP-1 RELATED RHOGAP"/>
    <property type="match status" value="1"/>
</dbReference>
<dbReference type="SUPFAM" id="SSF48350">
    <property type="entry name" value="GTPase activation domain, GAP"/>
    <property type="match status" value="1"/>
</dbReference>
<evidence type="ECO:0000313" key="5">
    <source>
        <dbReference type="EMBL" id="CAF3851865.1"/>
    </source>
</evidence>
<organism evidence="5 7">
    <name type="scientific">Rotaria magnacalcarata</name>
    <dbReference type="NCBI Taxonomy" id="392030"/>
    <lineage>
        <taxon>Eukaryota</taxon>
        <taxon>Metazoa</taxon>
        <taxon>Spiralia</taxon>
        <taxon>Gnathifera</taxon>
        <taxon>Rotifera</taxon>
        <taxon>Eurotatoria</taxon>
        <taxon>Bdelloidea</taxon>
        <taxon>Philodinida</taxon>
        <taxon>Philodinidae</taxon>
        <taxon>Rotaria</taxon>
    </lineage>
</organism>
<dbReference type="GO" id="GO:0032956">
    <property type="term" value="P:regulation of actin cytoskeleton organization"/>
    <property type="evidence" value="ECO:0007669"/>
    <property type="project" value="TreeGrafter"/>
</dbReference>
<feature type="domain" description="Rho-GAP" evidence="4">
    <location>
        <begin position="285"/>
        <end position="493"/>
    </location>
</feature>
<evidence type="ECO:0000256" key="1">
    <source>
        <dbReference type="ARBA" id="ARBA00022468"/>
    </source>
</evidence>
<dbReference type="GO" id="GO:0005096">
    <property type="term" value="F:GTPase activator activity"/>
    <property type="evidence" value="ECO:0007669"/>
    <property type="project" value="UniProtKB-KW"/>
</dbReference>
<dbReference type="InterPro" id="IPR000198">
    <property type="entry name" value="RhoGAP_dom"/>
</dbReference>
<dbReference type="PROSITE" id="PS50238">
    <property type="entry name" value="RHOGAP"/>
    <property type="match status" value="1"/>
</dbReference>
<comment type="caution">
    <text evidence="5">The sequence shown here is derived from an EMBL/GenBank/DDBJ whole genome shotgun (WGS) entry which is preliminary data.</text>
</comment>
<feature type="compositionally biased region" description="Low complexity" evidence="3">
    <location>
        <begin position="756"/>
        <end position="767"/>
    </location>
</feature>
<keyword evidence="2" id="KW-0175">Coiled coil</keyword>
<feature type="region of interest" description="Disordered" evidence="3">
    <location>
        <begin position="529"/>
        <end position="563"/>
    </location>
</feature>
<dbReference type="Proteomes" id="UP000663842">
    <property type="component" value="Unassembled WGS sequence"/>
</dbReference>
<dbReference type="Gene3D" id="1.10.555.10">
    <property type="entry name" value="Rho GTPase activation protein"/>
    <property type="match status" value="1"/>
</dbReference>
<feature type="region of interest" description="Disordered" evidence="3">
    <location>
        <begin position="749"/>
        <end position="778"/>
    </location>
</feature>
<name>A0A819EIS1_9BILA</name>
<feature type="region of interest" description="Disordered" evidence="3">
    <location>
        <begin position="579"/>
        <end position="605"/>
    </location>
</feature>
<dbReference type="GO" id="GO:0035020">
    <property type="term" value="P:regulation of Rac protein signal transduction"/>
    <property type="evidence" value="ECO:0007669"/>
    <property type="project" value="TreeGrafter"/>
</dbReference>
<gene>
    <name evidence="6" type="ORF">OVN521_LOCUS9009</name>
    <name evidence="5" type="ORF">UXM345_LOCUS7873</name>
</gene>
<evidence type="ECO:0000259" key="4">
    <source>
        <dbReference type="PROSITE" id="PS50238"/>
    </source>
</evidence>
<dbReference type="Proteomes" id="UP000663866">
    <property type="component" value="Unassembled WGS sequence"/>
</dbReference>
<dbReference type="Pfam" id="PF00620">
    <property type="entry name" value="RhoGAP"/>
    <property type="match status" value="1"/>
</dbReference>
<dbReference type="GO" id="GO:0007165">
    <property type="term" value="P:signal transduction"/>
    <property type="evidence" value="ECO:0007669"/>
    <property type="project" value="InterPro"/>
</dbReference>